<dbReference type="EMBL" id="JAUSZI010000002">
    <property type="protein sequence ID" value="MDQ1025057.1"/>
    <property type="molecule type" value="Genomic_DNA"/>
</dbReference>
<comment type="caution">
    <text evidence="6">The sequence shown here is derived from an EMBL/GenBank/DDBJ whole genome shotgun (WGS) entry which is preliminary data.</text>
</comment>
<evidence type="ECO:0000259" key="5">
    <source>
        <dbReference type="Pfam" id="PF22725"/>
    </source>
</evidence>
<evidence type="ECO:0000256" key="1">
    <source>
        <dbReference type="ARBA" id="ARBA00010928"/>
    </source>
</evidence>
<protein>
    <submittedName>
        <fullName evidence="6">NDP-hexose-3-ketoreductase</fullName>
        <ecNumber evidence="6">1.1.1.384</ecNumber>
    </submittedName>
</protein>
<dbReference type="SUPFAM" id="SSF55347">
    <property type="entry name" value="Glyceraldehyde-3-phosphate dehydrogenase-like, C-terminal domain"/>
    <property type="match status" value="1"/>
</dbReference>
<feature type="region of interest" description="Disordered" evidence="3">
    <location>
        <begin position="327"/>
        <end position="346"/>
    </location>
</feature>
<evidence type="ECO:0000259" key="4">
    <source>
        <dbReference type="Pfam" id="PF01408"/>
    </source>
</evidence>
<dbReference type="Pfam" id="PF01408">
    <property type="entry name" value="GFO_IDH_MocA"/>
    <property type="match status" value="1"/>
</dbReference>
<proteinExistence type="inferred from homology"/>
<dbReference type="EC" id="1.1.1.384" evidence="6"/>
<evidence type="ECO:0000256" key="2">
    <source>
        <dbReference type="ARBA" id="ARBA00023002"/>
    </source>
</evidence>
<dbReference type="PANTHER" id="PTHR22604:SF105">
    <property type="entry name" value="TRANS-1,2-DIHYDROBENZENE-1,2-DIOL DEHYDROGENASE"/>
    <property type="match status" value="1"/>
</dbReference>
<name>A0ABU0SP24_9ACTN</name>
<keyword evidence="2 6" id="KW-0560">Oxidoreductase</keyword>
<comment type="similarity">
    <text evidence="1">Belongs to the Gfo/Idh/MocA family.</text>
</comment>
<evidence type="ECO:0000313" key="6">
    <source>
        <dbReference type="EMBL" id="MDQ1025057.1"/>
    </source>
</evidence>
<evidence type="ECO:0000313" key="7">
    <source>
        <dbReference type="Proteomes" id="UP001230328"/>
    </source>
</evidence>
<dbReference type="InterPro" id="IPR000683">
    <property type="entry name" value="Gfo/Idh/MocA-like_OxRdtase_N"/>
</dbReference>
<reference evidence="6 7" key="1">
    <citation type="submission" date="2023-07" db="EMBL/GenBank/DDBJ databases">
        <title>Comparative genomics of wheat-associated soil bacteria to identify genetic determinants of phenazine resistance.</title>
        <authorList>
            <person name="Mouncey N."/>
        </authorList>
    </citation>
    <scope>NUCLEOTIDE SEQUENCE [LARGE SCALE GENOMIC DNA]</scope>
    <source>
        <strain evidence="6 7">V2I4</strain>
    </source>
</reference>
<dbReference type="Gene3D" id="3.40.50.720">
    <property type="entry name" value="NAD(P)-binding Rossmann-like Domain"/>
    <property type="match status" value="1"/>
</dbReference>
<dbReference type="Gene3D" id="3.30.360.10">
    <property type="entry name" value="Dihydrodipicolinate Reductase, domain 2"/>
    <property type="match status" value="1"/>
</dbReference>
<gene>
    <name evidence="6" type="ORF">QF035_002639</name>
</gene>
<evidence type="ECO:0000256" key="3">
    <source>
        <dbReference type="SAM" id="MobiDB-lite"/>
    </source>
</evidence>
<keyword evidence="7" id="KW-1185">Reference proteome</keyword>
<dbReference type="RefSeq" id="WP_307520366.1">
    <property type="nucleotide sequence ID" value="NZ_JAUSZI010000002.1"/>
</dbReference>
<dbReference type="SUPFAM" id="SSF51735">
    <property type="entry name" value="NAD(P)-binding Rossmann-fold domains"/>
    <property type="match status" value="1"/>
</dbReference>
<dbReference type="InterPro" id="IPR036291">
    <property type="entry name" value="NAD(P)-bd_dom_sf"/>
</dbReference>
<organism evidence="6 7">
    <name type="scientific">Streptomyces umbrinus</name>
    <dbReference type="NCBI Taxonomy" id="67370"/>
    <lineage>
        <taxon>Bacteria</taxon>
        <taxon>Bacillati</taxon>
        <taxon>Actinomycetota</taxon>
        <taxon>Actinomycetes</taxon>
        <taxon>Kitasatosporales</taxon>
        <taxon>Streptomycetaceae</taxon>
        <taxon>Streptomyces</taxon>
        <taxon>Streptomyces phaeochromogenes group</taxon>
    </lineage>
</organism>
<dbReference type="Proteomes" id="UP001230328">
    <property type="component" value="Unassembled WGS sequence"/>
</dbReference>
<dbReference type="InterPro" id="IPR055170">
    <property type="entry name" value="GFO_IDH_MocA-like_dom"/>
</dbReference>
<dbReference type="Pfam" id="PF22725">
    <property type="entry name" value="GFO_IDH_MocA_C3"/>
    <property type="match status" value="1"/>
</dbReference>
<dbReference type="InterPro" id="IPR050984">
    <property type="entry name" value="Gfo/Idh/MocA_domain"/>
</dbReference>
<feature type="domain" description="Gfo/Idh/MocA-like oxidoreductase N-terminal" evidence="4">
    <location>
        <begin position="8"/>
        <end position="126"/>
    </location>
</feature>
<dbReference type="GO" id="GO:0016491">
    <property type="term" value="F:oxidoreductase activity"/>
    <property type="evidence" value="ECO:0007669"/>
    <property type="project" value="UniProtKB-KW"/>
</dbReference>
<accession>A0ABU0SP24</accession>
<sequence>MADAEPIGIGVLGAADIAWRRTVPALRRCPLVRLVAVASRTSDKARAFADRFGCEAVTGYERLLERADVRAVYIPVPNALHEKWADAALRAGKHVLVEKSLTVSAAAATDLARTARERGLAFMENFAFLQHTQHERVRELVADGVIGTPRVFSGSFGIPRADPGLIRYSRELAGGALRETGCYPVRAAQLFLGADIEVLGARLRFEEDGGVDTAGSVLLADGAGVTAQCDFGLDHAYRNTYAIWGSEGRIEVDWAFTPPPRTRPVLRLHRADRREERVLPAADQFLGAVTAFAEACADPMAHESYSVAAVRQASLLESIMTLAGGPEGTARSRAAGPGSRSAHVPA</sequence>
<feature type="domain" description="GFO/IDH/MocA-like oxidoreductase" evidence="5">
    <location>
        <begin position="135"/>
        <end position="251"/>
    </location>
</feature>
<dbReference type="PANTHER" id="PTHR22604">
    <property type="entry name" value="OXIDOREDUCTASES"/>
    <property type="match status" value="1"/>
</dbReference>